<reference evidence="7" key="1">
    <citation type="submission" date="2023-06" db="EMBL/GenBank/DDBJ databases">
        <authorList>
            <consortium name="Lawrence Berkeley National Laboratory"/>
            <person name="Ahrendt S."/>
            <person name="Sahu N."/>
            <person name="Indic B."/>
            <person name="Wong-Bajracharya J."/>
            <person name="Merenyi Z."/>
            <person name="Ke H.-M."/>
            <person name="Monk M."/>
            <person name="Kocsube S."/>
            <person name="Drula E."/>
            <person name="Lipzen A."/>
            <person name="Balint B."/>
            <person name="Henrissat B."/>
            <person name="Andreopoulos B."/>
            <person name="Martin F.M."/>
            <person name="Harder C.B."/>
            <person name="Rigling D."/>
            <person name="Ford K.L."/>
            <person name="Foster G.D."/>
            <person name="Pangilinan J."/>
            <person name="Papanicolaou A."/>
            <person name="Barry K."/>
            <person name="LaButti K."/>
            <person name="Viragh M."/>
            <person name="Koriabine M."/>
            <person name="Yan M."/>
            <person name="Riley R."/>
            <person name="Champramary S."/>
            <person name="Plett K.L."/>
            <person name="Tsai I.J."/>
            <person name="Slot J."/>
            <person name="Sipos G."/>
            <person name="Plett J."/>
            <person name="Nagy L.G."/>
            <person name="Grigoriev I.V."/>
        </authorList>
    </citation>
    <scope>NUCLEOTIDE SEQUENCE</scope>
    <source>
        <strain evidence="7">ICMP 16352</strain>
    </source>
</reference>
<sequence>MSSDVDAAAVADLHKLGYEQQMTHRWGLFHILFMTLCCSHYGSAYGLSAPFTTGLIGGGPAVLIWGWVFISVIIFTLALSMAKISAKYPTSGGAYYWCFWLASPRSRMLLSWINGWLTMVGMWTICLSVTFGTAQIIVAGVGIFHPDWVAKSWQTYLIFLGVMLICTALGIFFNNILHYIDILCTCWTILGVLAKAAAGRQSAAFALRHFDPSTSGWMPGWLFFIGLLPPSQFTNG</sequence>
<evidence type="ECO:0000256" key="5">
    <source>
        <dbReference type="ARBA" id="ARBA00023136"/>
    </source>
</evidence>
<evidence type="ECO:0008006" key="9">
    <source>
        <dbReference type="Google" id="ProtNLM"/>
    </source>
</evidence>
<dbReference type="AlphaFoldDB" id="A0AA39NBQ1"/>
<keyword evidence="2" id="KW-0813">Transport</keyword>
<dbReference type="InterPro" id="IPR002293">
    <property type="entry name" value="AA/rel_permease1"/>
</dbReference>
<keyword evidence="3 6" id="KW-0812">Transmembrane</keyword>
<evidence type="ECO:0000256" key="2">
    <source>
        <dbReference type="ARBA" id="ARBA00022448"/>
    </source>
</evidence>
<evidence type="ECO:0000256" key="1">
    <source>
        <dbReference type="ARBA" id="ARBA00004141"/>
    </source>
</evidence>
<dbReference type="EMBL" id="JAUEPR010000128">
    <property type="protein sequence ID" value="KAK0462677.1"/>
    <property type="molecule type" value="Genomic_DNA"/>
</dbReference>
<dbReference type="GO" id="GO:0016020">
    <property type="term" value="C:membrane"/>
    <property type="evidence" value="ECO:0007669"/>
    <property type="project" value="UniProtKB-SubCell"/>
</dbReference>
<accession>A0AA39NBQ1</accession>
<dbReference type="GO" id="GO:0022857">
    <property type="term" value="F:transmembrane transporter activity"/>
    <property type="evidence" value="ECO:0007669"/>
    <property type="project" value="InterPro"/>
</dbReference>
<organism evidence="7 8">
    <name type="scientific">Armillaria novae-zelandiae</name>
    <dbReference type="NCBI Taxonomy" id="153914"/>
    <lineage>
        <taxon>Eukaryota</taxon>
        <taxon>Fungi</taxon>
        <taxon>Dikarya</taxon>
        <taxon>Basidiomycota</taxon>
        <taxon>Agaricomycotina</taxon>
        <taxon>Agaricomycetes</taxon>
        <taxon>Agaricomycetidae</taxon>
        <taxon>Agaricales</taxon>
        <taxon>Marasmiineae</taxon>
        <taxon>Physalacriaceae</taxon>
        <taxon>Armillaria</taxon>
    </lineage>
</organism>
<feature type="transmembrane region" description="Helical" evidence="6">
    <location>
        <begin position="120"/>
        <end position="144"/>
    </location>
</feature>
<name>A0AA39NBQ1_9AGAR</name>
<dbReference type="PANTHER" id="PTHR45649:SF3">
    <property type="entry name" value="POLYAMINE TRANSPORTER TPO5"/>
    <property type="match status" value="1"/>
</dbReference>
<keyword evidence="8" id="KW-1185">Reference proteome</keyword>
<protein>
    <recommendedName>
        <fullName evidence="9">Amino acid transporter</fullName>
    </recommendedName>
</protein>
<proteinExistence type="predicted"/>
<feature type="transmembrane region" description="Helical" evidence="6">
    <location>
        <begin position="26"/>
        <end position="42"/>
    </location>
</feature>
<evidence type="ECO:0000256" key="3">
    <source>
        <dbReference type="ARBA" id="ARBA00022692"/>
    </source>
</evidence>
<evidence type="ECO:0000313" key="7">
    <source>
        <dbReference type="EMBL" id="KAK0462677.1"/>
    </source>
</evidence>
<dbReference type="PANTHER" id="PTHR45649">
    <property type="entry name" value="AMINO-ACID PERMEASE BAT1"/>
    <property type="match status" value="1"/>
</dbReference>
<comment type="caution">
    <text evidence="7">The sequence shown here is derived from an EMBL/GenBank/DDBJ whole genome shotgun (WGS) entry which is preliminary data.</text>
</comment>
<dbReference type="Pfam" id="PF13520">
    <property type="entry name" value="AA_permease_2"/>
    <property type="match status" value="1"/>
</dbReference>
<gene>
    <name evidence="7" type="ORF">IW261DRAFT_1614026</name>
</gene>
<feature type="transmembrane region" description="Helical" evidence="6">
    <location>
        <begin position="156"/>
        <end position="173"/>
    </location>
</feature>
<keyword evidence="4 6" id="KW-1133">Transmembrane helix</keyword>
<evidence type="ECO:0000256" key="6">
    <source>
        <dbReference type="SAM" id="Phobius"/>
    </source>
</evidence>
<feature type="transmembrane region" description="Helical" evidence="6">
    <location>
        <begin position="62"/>
        <end position="82"/>
    </location>
</feature>
<dbReference type="Proteomes" id="UP001175227">
    <property type="component" value="Unassembled WGS sequence"/>
</dbReference>
<evidence type="ECO:0000256" key="4">
    <source>
        <dbReference type="ARBA" id="ARBA00022989"/>
    </source>
</evidence>
<dbReference type="Gene3D" id="1.20.1740.10">
    <property type="entry name" value="Amino acid/polyamine transporter I"/>
    <property type="match status" value="1"/>
</dbReference>
<keyword evidence="5 6" id="KW-0472">Membrane</keyword>
<comment type="subcellular location">
    <subcellularLocation>
        <location evidence="1">Membrane</location>
        <topology evidence="1">Multi-pass membrane protein</topology>
    </subcellularLocation>
</comment>
<evidence type="ECO:0000313" key="8">
    <source>
        <dbReference type="Proteomes" id="UP001175227"/>
    </source>
</evidence>